<gene>
    <name evidence="1" type="ORF">L9F63_018115</name>
</gene>
<evidence type="ECO:0000313" key="2">
    <source>
        <dbReference type="Proteomes" id="UP001233999"/>
    </source>
</evidence>
<dbReference type="Proteomes" id="UP001233999">
    <property type="component" value="Unassembled WGS sequence"/>
</dbReference>
<proteinExistence type="predicted"/>
<reference evidence="1" key="2">
    <citation type="submission" date="2023-05" db="EMBL/GenBank/DDBJ databases">
        <authorList>
            <person name="Fouks B."/>
        </authorList>
    </citation>
    <scope>NUCLEOTIDE SEQUENCE</scope>
    <source>
        <strain evidence="1">Stay&amp;Tobe</strain>
        <tissue evidence="1">Testes</tissue>
    </source>
</reference>
<evidence type="ECO:0000313" key="1">
    <source>
        <dbReference type="EMBL" id="KAJ9588503.1"/>
    </source>
</evidence>
<keyword evidence="2" id="KW-1185">Reference proteome</keyword>
<feature type="non-terminal residue" evidence="1">
    <location>
        <position position="99"/>
    </location>
</feature>
<comment type="caution">
    <text evidence="1">The sequence shown here is derived from an EMBL/GenBank/DDBJ whole genome shotgun (WGS) entry which is preliminary data.</text>
</comment>
<sequence>STSGTGVGGGCSGTSRVLWSCVGRGVVVVSCRTRFSGCGVCIIGRISGMVLGGGSCSGSGINYVQVYRCCIVCTGSGSPCCAGGGGFCSGSGIRDWCWS</sequence>
<accession>A0AAD7ZZ89</accession>
<name>A0AAD7ZZ89_DIPPU</name>
<protein>
    <submittedName>
        <fullName evidence="1">Uncharacterized protein</fullName>
    </submittedName>
</protein>
<dbReference type="EMBL" id="JASPKZ010005676">
    <property type="protein sequence ID" value="KAJ9588503.1"/>
    <property type="molecule type" value="Genomic_DNA"/>
</dbReference>
<reference evidence="1" key="1">
    <citation type="journal article" date="2023" name="IScience">
        <title>Live-bearing cockroach genome reveals convergent evolutionary mechanisms linked to viviparity in insects and beyond.</title>
        <authorList>
            <person name="Fouks B."/>
            <person name="Harrison M.C."/>
            <person name="Mikhailova A.A."/>
            <person name="Marchal E."/>
            <person name="English S."/>
            <person name="Carruthers M."/>
            <person name="Jennings E.C."/>
            <person name="Chiamaka E.L."/>
            <person name="Frigard R.A."/>
            <person name="Pippel M."/>
            <person name="Attardo G.M."/>
            <person name="Benoit J.B."/>
            <person name="Bornberg-Bauer E."/>
            <person name="Tobe S.S."/>
        </authorList>
    </citation>
    <scope>NUCLEOTIDE SEQUENCE</scope>
    <source>
        <strain evidence="1">Stay&amp;Tobe</strain>
    </source>
</reference>
<feature type="non-terminal residue" evidence="1">
    <location>
        <position position="1"/>
    </location>
</feature>
<dbReference type="AlphaFoldDB" id="A0AAD7ZZ89"/>
<organism evidence="1 2">
    <name type="scientific">Diploptera punctata</name>
    <name type="common">Pacific beetle cockroach</name>
    <dbReference type="NCBI Taxonomy" id="6984"/>
    <lineage>
        <taxon>Eukaryota</taxon>
        <taxon>Metazoa</taxon>
        <taxon>Ecdysozoa</taxon>
        <taxon>Arthropoda</taxon>
        <taxon>Hexapoda</taxon>
        <taxon>Insecta</taxon>
        <taxon>Pterygota</taxon>
        <taxon>Neoptera</taxon>
        <taxon>Polyneoptera</taxon>
        <taxon>Dictyoptera</taxon>
        <taxon>Blattodea</taxon>
        <taxon>Blaberoidea</taxon>
        <taxon>Blaberidae</taxon>
        <taxon>Diplopterinae</taxon>
        <taxon>Diploptera</taxon>
    </lineage>
</organism>